<keyword evidence="2" id="KW-1185">Reference proteome</keyword>
<dbReference type="AlphaFoldDB" id="A0A3N4IJ65"/>
<proteinExistence type="predicted"/>
<dbReference type="Proteomes" id="UP000275078">
    <property type="component" value="Unassembled WGS sequence"/>
</dbReference>
<name>A0A3N4IJ65_ASCIM</name>
<protein>
    <submittedName>
        <fullName evidence="1">Uncharacterized protein</fullName>
    </submittedName>
</protein>
<accession>A0A3N4IJ65</accession>
<evidence type="ECO:0000313" key="1">
    <source>
        <dbReference type="EMBL" id="RPA85889.1"/>
    </source>
</evidence>
<organism evidence="1 2">
    <name type="scientific">Ascobolus immersus RN42</name>
    <dbReference type="NCBI Taxonomy" id="1160509"/>
    <lineage>
        <taxon>Eukaryota</taxon>
        <taxon>Fungi</taxon>
        <taxon>Dikarya</taxon>
        <taxon>Ascomycota</taxon>
        <taxon>Pezizomycotina</taxon>
        <taxon>Pezizomycetes</taxon>
        <taxon>Pezizales</taxon>
        <taxon>Ascobolaceae</taxon>
        <taxon>Ascobolus</taxon>
    </lineage>
</organism>
<evidence type="ECO:0000313" key="2">
    <source>
        <dbReference type="Proteomes" id="UP000275078"/>
    </source>
</evidence>
<reference evidence="1 2" key="1">
    <citation type="journal article" date="2018" name="Nat. Ecol. Evol.">
        <title>Pezizomycetes genomes reveal the molecular basis of ectomycorrhizal truffle lifestyle.</title>
        <authorList>
            <person name="Murat C."/>
            <person name="Payen T."/>
            <person name="Noel B."/>
            <person name="Kuo A."/>
            <person name="Morin E."/>
            <person name="Chen J."/>
            <person name="Kohler A."/>
            <person name="Krizsan K."/>
            <person name="Balestrini R."/>
            <person name="Da Silva C."/>
            <person name="Montanini B."/>
            <person name="Hainaut M."/>
            <person name="Levati E."/>
            <person name="Barry K.W."/>
            <person name="Belfiori B."/>
            <person name="Cichocki N."/>
            <person name="Clum A."/>
            <person name="Dockter R.B."/>
            <person name="Fauchery L."/>
            <person name="Guy J."/>
            <person name="Iotti M."/>
            <person name="Le Tacon F."/>
            <person name="Lindquist E.A."/>
            <person name="Lipzen A."/>
            <person name="Malagnac F."/>
            <person name="Mello A."/>
            <person name="Molinier V."/>
            <person name="Miyauchi S."/>
            <person name="Poulain J."/>
            <person name="Riccioni C."/>
            <person name="Rubini A."/>
            <person name="Sitrit Y."/>
            <person name="Splivallo R."/>
            <person name="Traeger S."/>
            <person name="Wang M."/>
            <person name="Zifcakova L."/>
            <person name="Wipf D."/>
            <person name="Zambonelli A."/>
            <person name="Paolocci F."/>
            <person name="Nowrousian M."/>
            <person name="Ottonello S."/>
            <person name="Baldrian P."/>
            <person name="Spatafora J.W."/>
            <person name="Henrissat B."/>
            <person name="Nagy L.G."/>
            <person name="Aury J.M."/>
            <person name="Wincker P."/>
            <person name="Grigoriev I.V."/>
            <person name="Bonfante P."/>
            <person name="Martin F.M."/>
        </authorList>
    </citation>
    <scope>NUCLEOTIDE SEQUENCE [LARGE SCALE GENOMIC DNA]</scope>
    <source>
        <strain evidence="1 2">RN42</strain>
    </source>
</reference>
<dbReference type="EMBL" id="ML119651">
    <property type="protein sequence ID" value="RPA85889.1"/>
    <property type="molecule type" value="Genomic_DNA"/>
</dbReference>
<sequence>MAGSPPIECIIRFVRKPIHSMSRPDENLKNRIYYAQMLNTLFYILPIPPGTSHTFDRLSERGKFDDEAGNFYPIKFFTYAMEADLEEMTGLIEEGFPANINCPLFDVNELWIPSEFEQQMCELEESILNNDNN</sequence>
<gene>
    <name evidence="1" type="ORF">BJ508DRAFT_302276</name>
</gene>